<dbReference type="PANTHER" id="PTHR12656:SF5">
    <property type="entry name" value="TRITHORAX GROUP PROTEIN OSA"/>
    <property type="match status" value="1"/>
</dbReference>
<dbReference type="GO" id="GO:0045893">
    <property type="term" value="P:positive regulation of DNA-templated transcription"/>
    <property type="evidence" value="ECO:0007669"/>
    <property type="project" value="TreeGrafter"/>
</dbReference>
<dbReference type="InterPro" id="IPR001606">
    <property type="entry name" value="ARID_dom"/>
</dbReference>
<sequence length="1175" mass="129570">MLVSQKFSLILTRISLQRPDGLLKLYDMSDEPDRKVFLDKLIAYNEERGVTLSSCPTISKQPLDLYKLYVMVKDRGGFSDVTRQKLWKECAQLCNIAHSSSAAYTLRKQYIKHLLPFECKYDRGGIDHQLIISQTENSNRKKAKGAPSPGPGDSNSQGSYPLSGTPGQVEGPYPQHIPQQPNSYPPTMQQFPPPPGMSAPEYPPNVHQGSYPHPPPNAGPPQHLSAQIPPSVAANHTTTGGESISAQDPFSDEMQPSTNYNHQRHPSGPPPANVSQPPPMSVPSQGPPVSSTHTNSYNYNTPNYPSNAPGPGYYPPQSITPSMHHDQFSGDQNANSEYANRQQGQMPPTVPATPESYSSGQPQSTRSYSPNRSAPPAVGAQSSAGQPPYYNHQGYDYNRDNRGYDQRHSAPGQTQPPPQPPQQSSVPPQQPPVPASTSGPSQGPPTSSHLNANYNTYNNPSYASNTQPSGKIYNSGPQHHEQFSSESPSAAPEYANRTQSTPTPGQQQSIPEPFANSVTNSGGYVANRAVQPSGQNYYGQQCYDYNRDNRGYERSADNLYGQQTPQQSVTQRGQMYPTSTQPSQLQANVMGYPPRGAGQQPYSAVGQQSDAYRTNEMSGYQTGVYQNSPANVYSPNTATPVNKLGPPSQSPTPPPNALRDSAIYVQGSAYPVPKRHPDFMKQEQQGYPMNSYGQAPPSSQYPHYPSGNRHSSVSSSANNPPNQMWVREAAYRYGPPSGAPGAQYGPPPPRESWDPMNVRPDGNWSMNRYNAVPSQPSQAFGSNSEYYVNSYAQSGGHPINKMSYGPRPNDPNRMYAPSQMPGSNMASKPPHIPHLHMNSNSSPSPGPAGYPNAPPSSTLPHHHLSFQTVKKEIVFPSDSVEASQPTLLKRRKLNAKDITQVEAWRLLMCLKSGLLAESTWALDVLSILVHDDNTVLYFGLQHLPGLLEVLLEHYKKYLSECFEGIFKNSDLDAEDTCNDIKADKKWYEVDNDFKENCDSYVDASSDDELTFTSKTNKLLVNIPKVEEQLVLLNSVNYTYKTRDGKPVRVKNSKNLFVIDYEKKWDLQDDSLFSATEHWENGVGQFLSHIQTHFESSEKFLRFAKVLKDKSLPNKVDVESDSSSNDKKKSALNSVHINCKKETVLQSPSNVPLDSDCSMSNDEMACVESEEDGRDE</sequence>
<feature type="compositionally biased region" description="Polar residues" evidence="1">
    <location>
        <begin position="1146"/>
        <end position="1160"/>
    </location>
</feature>
<feature type="compositionally biased region" description="Polar residues" evidence="1">
    <location>
        <begin position="682"/>
        <end position="701"/>
    </location>
</feature>
<dbReference type="InterPro" id="IPR036431">
    <property type="entry name" value="ARID_dom_sf"/>
</dbReference>
<dbReference type="GO" id="GO:0031491">
    <property type="term" value="F:nucleosome binding"/>
    <property type="evidence" value="ECO:0007669"/>
    <property type="project" value="TreeGrafter"/>
</dbReference>
<feature type="region of interest" description="Disordered" evidence="1">
    <location>
        <begin position="1146"/>
        <end position="1175"/>
    </location>
</feature>
<dbReference type="GO" id="GO:0016514">
    <property type="term" value="C:SWI/SNF complex"/>
    <property type="evidence" value="ECO:0007669"/>
    <property type="project" value="InterPro"/>
</dbReference>
<feature type="region of interest" description="Disordered" evidence="1">
    <location>
        <begin position="795"/>
        <end position="861"/>
    </location>
</feature>
<dbReference type="STRING" id="299467.A0A443S8K3"/>
<feature type="compositionally biased region" description="Polar residues" evidence="1">
    <location>
        <begin position="530"/>
        <end position="539"/>
    </location>
</feature>
<dbReference type="AlphaFoldDB" id="A0A443S8K3"/>
<name>A0A443S8K3_9ACAR</name>
<feature type="compositionally biased region" description="Low complexity" evidence="1">
    <location>
        <begin position="705"/>
        <end position="722"/>
    </location>
</feature>
<dbReference type="SUPFAM" id="SSF46774">
    <property type="entry name" value="ARID-like"/>
    <property type="match status" value="1"/>
</dbReference>
<feature type="compositionally biased region" description="Polar residues" evidence="1">
    <location>
        <begin position="560"/>
        <end position="587"/>
    </location>
</feature>
<evidence type="ECO:0000259" key="2">
    <source>
        <dbReference type="PROSITE" id="PS51011"/>
    </source>
</evidence>
<feature type="compositionally biased region" description="Polar residues" evidence="1">
    <location>
        <begin position="234"/>
        <end position="261"/>
    </location>
</feature>
<feature type="compositionally biased region" description="Basic and acidic residues" evidence="1">
    <location>
        <begin position="397"/>
        <end position="408"/>
    </location>
</feature>
<feature type="region of interest" description="Disordered" evidence="1">
    <location>
        <begin position="560"/>
        <end position="609"/>
    </location>
</feature>
<feature type="compositionally biased region" description="Low complexity" evidence="1">
    <location>
        <begin position="282"/>
        <end position="309"/>
    </location>
</feature>
<evidence type="ECO:0000313" key="3">
    <source>
        <dbReference type="EMBL" id="RWS23853.1"/>
    </source>
</evidence>
<feature type="compositionally biased region" description="Low complexity" evidence="1">
    <location>
        <begin position="484"/>
        <end position="509"/>
    </location>
</feature>
<feature type="domain" description="ARID" evidence="2">
    <location>
        <begin position="31"/>
        <end position="122"/>
    </location>
</feature>
<feature type="region of interest" description="Disordered" evidence="1">
    <location>
        <begin position="135"/>
        <end position="542"/>
    </location>
</feature>
<dbReference type="PANTHER" id="PTHR12656">
    <property type="entry name" value="BRG-1 ASSOCIATED FACTOR 250 BAF250"/>
    <property type="match status" value="1"/>
</dbReference>
<dbReference type="SMART" id="SM01014">
    <property type="entry name" value="ARID"/>
    <property type="match status" value="1"/>
</dbReference>
<feature type="region of interest" description="Disordered" evidence="1">
    <location>
        <begin position="622"/>
        <end position="751"/>
    </location>
</feature>
<accession>A0A443S8K3</accession>
<dbReference type="SMART" id="SM00501">
    <property type="entry name" value="BRIGHT"/>
    <property type="match status" value="1"/>
</dbReference>
<dbReference type="VEuPathDB" id="VectorBase:LDEU008187"/>
<feature type="compositionally biased region" description="Polar residues" evidence="1">
    <location>
        <begin position="449"/>
        <end position="469"/>
    </location>
</feature>
<reference evidence="3 4" key="1">
    <citation type="journal article" date="2018" name="Gigascience">
        <title>Genomes of trombidid mites reveal novel predicted allergens and laterally-transferred genes associated with secondary metabolism.</title>
        <authorList>
            <person name="Dong X."/>
            <person name="Chaisiri K."/>
            <person name="Xia D."/>
            <person name="Armstrong S.D."/>
            <person name="Fang Y."/>
            <person name="Donnelly M.J."/>
            <person name="Kadowaki T."/>
            <person name="McGarry J.W."/>
            <person name="Darby A.C."/>
            <person name="Makepeace B.L."/>
        </authorList>
    </citation>
    <scope>NUCLEOTIDE SEQUENCE [LARGE SCALE GENOMIC DNA]</scope>
    <source>
        <strain evidence="3">UoL-UT</strain>
    </source>
</reference>
<feature type="non-terminal residue" evidence="3">
    <location>
        <position position="1175"/>
    </location>
</feature>
<feature type="compositionally biased region" description="Pro residues" evidence="1">
    <location>
        <begin position="191"/>
        <end position="203"/>
    </location>
</feature>
<dbReference type="GO" id="GO:0006338">
    <property type="term" value="P:chromatin remodeling"/>
    <property type="evidence" value="ECO:0007669"/>
    <property type="project" value="InterPro"/>
</dbReference>
<protein>
    <submittedName>
        <fullName evidence="3">Trithorax group protein osa-like protein</fullName>
    </submittedName>
</protein>
<dbReference type="GO" id="GO:0005654">
    <property type="term" value="C:nucleoplasm"/>
    <property type="evidence" value="ECO:0007669"/>
    <property type="project" value="TreeGrafter"/>
</dbReference>
<feature type="compositionally biased region" description="Low complexity" evidence="1">
    <location>
        <begin position="435"/>
        <end position="448"/>
    </location>
</feature>
<dbReference type="PROSITE" id="PS51011">
    <property type="entry name" value="ARID"/>
    <property type="match status" value="1"/>
</dbReference>
<dbReference type="OrthoDB" id="8709537at2759"/>
<feature type="compositionally biased region" description="Pro residues" evidence="1">
    <location>
        <begin position="267"/>
        <end position="281"/>
    </location>
</feature>
<feature type="compositionally biased region" description="Polar residues" evidence="1">
    <location>
        <begin position="153"/>
        <end position="166"/>
    </location>
</feature>
<feature type="compositionally biased region" description="Polar residues" evidence="1">
    <location>
        <begin position="600"/>
        <end position="609"/>
    </location>
</feature>
<organism evidence="3 4">
    <name type="scientific">Leptotrombidium deliense</name>
    <dbReference type="NCBI Taxonomy" id="299467"/>
    <lineage>
        <taxon>Eukaryota</taxon>
        <taxon>Metazoa</taxon>
        <taxon>Ecdysozoa</taxon>
        <taxon>Arthropoda</taxon>
        <taxon>Chelicerata</taxon>
        <taxon>Arachnida</taxon>
        <taxon>Acari</taxon>
        <taxon>Acariformes</taxon>
        <taxon>Trombidiformes</taxon>
        <taxon>Prostigmata</taxon>
        <taxon>Anystina</taxon>
        <taxon>Parasitengona</taxon>
        <taxon>Trombiculoidea</taxon>
        <taxon>Trombiculidae</taxon>
        <taxon>Leptotrombidium</taxon>
    </lineage>
</organism>
<comment type="caution">
    <text evidence="3">The sequence shown here is derived from an EMBL/GenBank/DDBJ whole genome shotgun (WGS) entry which is preliminary data.</text>
</comment>
<feature type="compositionally biased region" description="Polar residues" evidence="1">
    <location>
        <begin position="622"/>
        <end position="640"/>
    </location>
</feature>
<dbReference type="GO" id="GO:0071565">
    <property type="term" value="C:nBAF complex"/>
    <property type="evidence" value="ECO:0007669"/>
    <property type="project" value="TreeGrafter"/>
</dbReference>
<evidence type="ECO:0000256" key="1">
    <source>
        <dbReference type="SAM" id="MobiDB-lite"/>
    </source>
</evidence>
<feature type="compositionally biased region" description="Pro residues" evidence="1">
    <location>
        <begin position="844"/>
        <end position="854"/>
    </location>
</feature>
<dbReference type="GO" id="GO:0006357">
    <property type="term" value="P:regulation of transcription by RNA polymerase II"/>
    <property type="evidence" value="ECO:0007669"/>
    <property type="project" value="TreeGrafter"/>
</dbReference>
<feature type="compositionally biased region" description="Low complexity" evidence="1">
    <location>
        <begin position="733"/>
        <end position="744"/>
    </location>
</feature>
<evidence type="ECO:0000313" key="4">
    <source>
        <dbReference type="Proteomes" id="UP000288716"/>
    </source>
</evidence>
<dbReference type="GO" id="GO:0003677">
    <property type="term" value="F:DNA binding"/>
    <property type="evidence" value="ECO:0007669"/>
    <property type="project" value="InterPro"/>
</dbReference>
<feature type="compositionally biased region" description="Polar residues" evidence="1">
    <location>
        <begin position="329"/>
        <end position="346"/>
    </location>
</feature>
<dbReference type="Gene3D" id="1.10.150.60">
    <property type="entry name" value="ARID DNA-binding domain"/>
    <property type="match status" value="1"/>
</dbReference>
<dbReference type="Pfam" id="PF01388">
    <property type="entry name" value="ARID"/>
    <property type="match status" value="1"/>
</dbReference>
<feature type="compositionally biased region" description="Polar residues" evidence="1">
    <location>
        <begin position="355"/>
        <end position="372"/>
    </location>
</feature>
<dbReference type="GO" id="GO:0035060">
    <property type="term" value="C:brahma complex"/>
    <property type="evidence" value="ECO:0007669"/>
    <property type="project" value="InterPro"/>
</dbReference>
<dbReference type="CDD" id="cd16865">
    <property type="entry name" value="ARID_ARID1A-like"/>
    <property type="match status" value="1"/>
</dbReference>
<gene>
    <name evidence="3" type="ORF">B4U80_05273</name>
</gene>
<dbReference type="EMBL" id="NCKV01005772">
    <property type="protein sequence ID" value="RWS23853.1"/>
    <property type="molecule type" value="Genomic_DNA"/>
</dbReference>
<dbReference type="InterPro" id="IPR021906">
    <property type="entry name" value="BAF250/Osa"/>
</dbReference>
<dbReference type="Proteomes" id="UP000288716">
    <property type="component" value="Unassembled WGS sequence"/>
</dbReference>
<proteinExistence type="predicted"/>
<keyword evidence="4" id="KW-1185">Reference proteome</keyword>